<feature type="domain" description="Homogentisate 1,2-dioxygenase N-terminal" evidence="14">
    <location>
        <begin position="13"/>
        <end position="293"/>
    </location>
</feature>
<gene>
    <name evidence="15" type="ORF">Daesc_002196</name>
</gene>
<name>A0AAX6MWP0_9PEZI</name>
<keyword evidence="6" id="KW-0828">Tyrosine catabolism</keyword>
<keyword evidence="10" id="KW-0585">Phenylalanine catabolism</keyword>
<keyword evidence="8" id="KW-0560">Oxidoreductase</keyword>
<feature type="binding site" evidence="12">
    <location>
        <position position="388"/>
    </location>
    <ligand>
        <name>Fe cation</name>
        <dbReference type="ChEBI" id="CHEBI:24875"/>
    </ligand>
</feature>
<dbReference type="NCBIfam" id="TIGR01015">
    <property type="entry name" value="hmgA"/>
    <property type="match status" value="1"/>
</dbReference>
<comment type="cofactor">
    <cofactor evidence="1 12">
        <name>Fe cation</name>
        <dbReference type="ChEBI" id="CHEBI:24875"/>
    </cofactor>
</comment>
<dbReference type="CDD" id="cd07000">
    <property type="entry name" value="cupin_HGO_N"/>
    <property type="match status" value="1"/>
</dbReference>
<feature type="domain" description="Homogentisate 1,2-dioxygenase C-terminal" evidence="13">
    <location>
        <begin position="295"/>
        <end position="451"/>
    </location>
</feature>
<dbReference type="InterPro" id="IPR046451">
    <property type="entry name" value="HgmA_C"/>
</dbReference>
<evidence type="ECO:0000256" key="9">
    <source>
        <dbReference type="ARBA" id="ARBA00023004"/>
    </source>
</evidence>
<accession>A0AAX6MWP0</accession>
<protein>
    <recommendedName>
        <fullName evidence="4">homogentisate 1,2-dioxygenase</fullName>
        <ecNumber evidence="4">1.13.11.5</ecNumber>
    </recommendedName>
</protein>
<dbReference type="InterPro" id="IPR011051">
    <property type="entry name" value="RmlC_Cupin_sf"/>
</dbReference>
<evidence type="ECO:0000256" key="4">
    <source>
        <dbReference type="ARBA" id="ARBA00013127"/>
    </source>
</evidence>
<keyword evidence="16" id="KW-1185">Reference proteome</keyword>
<evidence type="ECO:0000313" key="16">
    <source>
        <dbReference type="Proteomes" id="UP001369815"/>
    </source>
</evidence>
<evidence type="ECO:0000259" key="13">
    <source>
        <dbReference type="Pfam" id="PF04209"/>
    </source>
</evidence>
<evidence type="ECO:0000256" key="11">
    <source>
        <dbReference type="PIRSR" id="PIRSR605708-1"/>
    </source>
</evidence>
<evidence type="ECO:0000256" key="12">
    <source>
        <dbReference type="PIRSR" id="PIRSR605708-2"/>
    </source>
</evidence>
<dbReference type="Proteomes" id="UP001369815">
    <property type="component" value="Unassembled WGS sequence"/>
</dbReference>
<feature type="binding site" evidence="12">
    <location>
        <position position="355"/>
    </location>
    <ligand>
        <name>Fe cation</name>
        <dbReference type="ChEBI" id="CHEBI:24875"/>
    </ligand>
</feature>
<evidence type="ECO:0000256" key="6">
    <source>
        <dbReference type="ARBA" id="ARBA00022878"/>
    </source>
</evidence>
<evidence type="ECO:0000313" key="15">
    <source>
        <dbReference type="EMBL" id="KAK6956914.1"/>
    </source>
</evidence>
<dbReference type="AlphaFoldDB" id="A0AAX6MWP0"/>
<feature type="binding site" evidence="12">
    <location>
        <position position="364"/>
    </location>
    <ligand>
        <name>homogentisate</name>
        <dbReference type="ChEBI" id="CHEBI:16169"/>
    </ligand>
</feature>
<dbReference type="FunFam" id="2.60.120.10:FF:000053">
    <property type="entry name" value="Homogentisate 1,2-dioxygenase"/>
    <property type="match status" value="1"/>
</dbReference>
<evidence type="ECO:0000256" key="2">
    <source>
        <dbReference type="ARBA" id="ARBA00004704"/>
    </source>
</evidence>
<evidence type="ECO:0000259" key="14">
    <source>
        <dbReference type="Pfam" id="PF20510"/>
    </source>
</evidence>
<dbReference type="SUPFAM" id="SSF51182">
    <property type="entry name" value="RmlC-like cupins"/>
    <property type="match status" value="1"/>
</dbReference>
<keyword evidence="7" id="KW-0223">Dioxygenase</keyword>
<keyword evidence="9 12" id="KW-0408">Iron</keyword>
<dbReference type="GO" id="GO:0006572">
    <property type="term" value="P:L-tyrosine catabolic process"/>
    <property type="evidence" value="ECO:0007669"/>
    <property type="project" value="UniProtKB-KW"/>
</dbReference>
<evidence type="ECO:0000256" key="1">
    <source>
        <dbReference type="ARBA" id="ARBA00001962"/>
    </source>
</evidence>
<dbReference type="EMBL" id="JBANMG010000002">
    <property type="protein sequence ID" value="KAK6956914.1"/>
    <property type="molecule type" value="Genomic_DNA"/>
</dbReference>
<keyword evidence="5 12" id="KW-0479">Metal-binding</keyword>
<dbReference type="GO" id="GO:0004411">
    <property type="term" value="F:homogentisate 1,2-dioxygenase activity"/>
    <property type="evidence" value="ECO:0007669"/>
    <property type="project" value="UniProtKB-EC"/>
</dbReference>
<dbReference type="EC" id="1.13.11.5" evidence="4"/>
<dbReference type="PANTHER" id="PTHR11056">
    <property type="entry name" value="HOMOGENTISATE 1,2-DIOXYGENASE"/>
    <property type="match status" value="1"/>
</dbReference>
<comment type="caution">
    <text evidence="15">The sequence shown here is derived from an EMBL/GenBank/DDBJ whole genome shotgun (WGS) entry which is preliminary data.</text>
</comment>
<feature type="binding site" evidence="12">
    <location>
        <position position="349"/>
    </location>
    <ligand>
        <name>Fe cation</name>
        <dbReference type="ChEBI" id="CHEBI:24875"/>
    </ligand>
</feature>
<reference evidence="15 16" key="1">
    <citation type="journal article" date="2024" name="Front Chem Biol">
        <title>Unveiling the potential of Daldinia eschscholtzii MFLUCC 19-0629 through bioactivity and bioinformatics studies for enhanced sustainable agriculture production.</title>
        <authorList>
            <person name="Brooks S."/>
            <person name="Weaver J.A."/>
            <person name="Klomchit A."/>
            <person name="Alharthi S.A."/>
            <person name="Onlamun T."/>
            <person name="Nurani R."/>
            <person name="Vong T.K."/>
            <person name="Alberti F."/>
            <person name="Greco C."/>
        </authorList>
    </citation>
    <scope>NUCLEOTIDE SEQUENCE [LARGE SCALE GENOMIC DNA]</scope>
    <source>
        <strain evidence="15">MFLUCC 19-0629</strain>
    </source>
</reference>
<dbReference type="GO" id="GO:0046872">
    <property type="term" value="F:metal ion binding"/>
    <property type="evidence" value="ECO:0007669"/>
    <property type="project" value="UniProtKB-KW"/>
</dbReference>
<evidence type="ECO:0000256" key="5">
    <source>
        <dbReference type="ARBA" id="ARBA00022723"/>
    </source>
</evidence>
<feature type="active site" description="Proton acceptor" evidence="11">
    <location>
        <position position="306"/>
    </location>
</feature>
<evidence type="ECO:0000256" key="10">
    <source>
        <dbReference type="ARBA" id="ARBA00023232"/>
    </source>
</evidence>
<dbReference type="Pfam" id="PF20510">
    <property type="entry name" value="HgmA_N"/>
    <property type="match status" value="1"/>
</dbReference>
<dbReference type="GO" id="GO:0005737">
    <property type="term" value="C:cytoplasm"/>
    <property type="evidence" value="ECO:0007669"/>
    <property type="project" value="TreeGrafter"/>
</dbReference>
<comment type="similarity">
    <text evidence="3">Belongs to the homogentisate dioxygenase family.</text>
</comment>
<proteinExistence type="inferred from homology"/>
<dbReference type="InterPro" id="IPR005708">
    <property type="entry name" value="Homogentis_dOase"/>
</dbReference>
<dbReference type="GO" id="GO:0006559">
    <property type="term" value="P:L-phenylalanine catabolic process"/>
    <property type="evidence" value="ECO:0007669"/>
    <property type="project" value="UniProtKB-KW"/>
</dbReference>
<evidence type="ECO:0000256" key="7">
    <source>
        <dbReference type="ARBA" id="ARBA00022964"/>
    </source>
</evidence>
<evidence type="ECO:0000256" key="8">
    <source>
        <dbReference type="ARBA" id="ARBA00023002"/>
    </source>
</evidence>
<dbReference type="InterPro" id="IPR046452">
    <property type="entry name" value="HgmA_N"/>
</dbReference>
<dbReference type="PANTHER" id="PTHR11056:SF0">
    <property type="entry name" value="HOMOGENTISATE 1,2-DIOXYGENASE"/>
    <property type="match status" value="1"/>
</dbReference>
<evidence type="ECO:0000256" key="3">
    <source>
        <dbReference type="ARBA" id="ARBA00007757"/>
    </source>
</evidence>
<dbReference type="Pfam" id="PF04209">
    <property type="entry name" value="HgmA_C"/>
    <property type="match status" value="1"/>
</dbReference>
<organism evidence="15 16">
    <name type="scientific">Daldinia eschscholtzii</name>
    <dbReference type="NCBI Taxonomy" id="292717"/>
    <lineage>
        <taxon>Eukaryota</taxon>
        <taxon>Fungi</taxon>
        <taxon>Dikarya</taxon>
        <taxon>Ascomycota</taxon>
        <taxon>Pezizomycotina</taxon>
        <taxon>Sordariomycetes</taxon>
        <taxon>Xylariomycetidae</taxon>
        <taxon>Xylariales</taxon>
        <taxon>Hypoxylaceae</taxon>
        <taxon>Daldinia</taxon>
    </lineage>
</organism>
<comment type="pathway">
    <text evidence="2">Amino-acid degradation; L-phenylalanine degradation; acetoacetate and fumarate from L-phenylalanine: step 4/6.</text>
</comment>
<sequence>MPVTTFEFAEKYRYQNGFGSYFETEAVSGALPIGQNSPQKPPYGLYAEKLSGTAFTAPRHENQQSWLYRILPSCAHPPFSPAGDGALKSDKLVDSAKLEYIPNQLRWDPFDHDEQTDFVSGLRLVAGAGDPTLKQGIGIYVYAAGKSMDQRSAFYSADGDFLIVAQDGVLDIRTELGWLLVRPMEICVIPRGIRYQVHLPSGPVRGYALELYQGHFTLPELGPIGSNCLANARDFQAPVASFSEDFGITASEGPNTYTITSKFNNSLFQTKQAHTPFDVVAWHGNYYPYKYDLGRFNTIGSISYDHPDPSIFTVLSALSDHPGTAIADFVIFPPRWLVAENTFRPPWYHRNTMSEFMGLIAGEYDAKKGGQGGFMPGGASLHNVMSGHGPDAKSFEGASNAELKPALVGKGSCAFMFESCLMVGVTPWGLKTCKKVQEGYTEESWGGVRTHWKKPEG</sequence>
<dbReference type="InterPro" id="IPR014710">
    <property type="entry name" value="RmlC-like_jellyroll"/>
</dbReference>
<feature type="binding site" evidence="12">
    <location>
        <position position="388"/>
    </location>
    <ligand>
        <name>homogentisate</name>
        <dbReference type="ChEBI" id="CHEBI:16169"/>
    </ligand>
</feature>
<dbReference type="Gene3D" id="2.60.120.10">
    <property type="entry name" value="Jelly Rolls"/>
    <property type="match status" value="1"/>
</dbReference>